<accession>E4UZN2</accession>
<dbReference type="OrthoDB" id="5424209at2759"/>
<dbReference type="AlphaFoldDB" id="E4UZN2"/>
<sequence length="553" mass="61999">MVGIPRRPEGSEDSGYGSIPPSDSPITIEHWVASRDNFRVAADNQLPMPWRSKIVSADIEWEEIYKRNIQPQIPGILAKYGLSCGADRLDRRQPWDESYETKDVITISTHDTRPRKDWQDAANAVLAVVKDNVPNHLSYPIQVEILNYDKIYDDTSSALPNDPSIVGPLEQVKSRIVEEVSKSMDNVWSSIAFHMRHRRSDFDAPRKPTILVVCRPHSVCDFVEAEDRLLDILNELDISVYLEFVPGKLVLANPGPKPTPMYVLPQDLPAKPENGSSIGVMGNDTNAGTLGGWLLLNLPREKRQIKCAMTCYHVVRGNDNSMTGYTDSHGIHWSDPRGRLTIQYPAALDAKGARADLEALCQDSPGSQQLKLQRSMLSALMSGPGIGKVLLASGHQVRNNRRVDWALIESPETYSNNRPPQISQGRFRMPPNPHVYNPRPDAKIRQFDYWKKDEWVVKLGRSTLTSGVVNGMKRVEWGPGYVTEETELMSDYTDMAIDGDSGSFVVNKQGHLLGMLFAVCKEPTSYHTAYMTPFNEIQAHVKEMTNGGFLSFD</sequence>
<dbReference type="InterPro" id="IPR009003">
    <property type="entry name" value="Peptidase_S1_PA"/>
</dbReference>
<feature type="compositionally biased region" description="Polar residues" evidence="1">
    <location>
        <begin position="414"/>
        <end position="424"/>
    </location>
</feature>
<evidence type="ECO:0000256" key="1">
    <source>
        <dbReference type="SAM" id="MobiDB-lite"/>
    </source>
</evidence>
<dbReference type="SUPFAM" id="SSF50494">
    <property type="entry name" value="Trypsin-like serine proteases"/>
    <property type="match status" value="1"/>
</dbReference>
<feature type="region of interest" description="Disordered" evidence="1">
    <location>
        <begin position="1"/>
        <end position="23"/>
    </location>
</feature>
<dbReference type="InParanoid" id="E4UZN2"/>
<dbReference type="HOGENOM" id="CLU_036009_0_0_1"/>
<dbReference type="OMA" id="WVVKLGR"/>
<name>E4UZN2_ARTGP</name>
<dbReference type="RefSeq" id="XP_003172016.1">
    <property type="nucleotide sequence ID" value="XM_003171968.1"/>
</dbReference>
<keyword evidence="3" id="KW-1185">Reference proteome</keyword>
<proteinExistence type="predicted"/>
<dbReference type="Gene3D" id="2.40.10.10">
    <property type="entry name" value="Trypsin-like serine proteases"/>
    <property type="match status" value="1"/>
</dbReference>
<dbReference type="VEuPathDB" id="FungiDB:MGYG_06558"/>
<protein>
    <submittedName>
        <fullName evidence="2">Uncharacterized protein</fullName>
    </submittedName>
</protein>
<dbReference type="EMBL" id="DS989826">
    <property type="protein sequence ID" value="EFR03562.1"/>
    <property type="molecule type" value="Genomic_DNA"/>
</dbReference>
<gene>
    <name evidence="2" type="ORF">MGYG_06558</name>
</gene>
<feature type="compositionally biased region" description="Basic and acidic residues" evidence="1">
    <location>
        <begin position="1"/>
        <end position="10"/>
    </location>
</feature>
<organism evidence="3">
    <name type="scientific">Arthroderma gypseum (strain ATCC MYA-4604 / CBS 118893)</name>
    <name type="common">Microsporum gypseum</name>
    <dbReference type="NCBI Taxonomy" id="535722"/>
    <lineage>
        <taxon>Eukaryota</taxon>
        <taxon>Fungi</taxon>
        <taxon>Dikarya</taxon>
        <taxon>Ascomycota</taxon>
        <taxon>Pezizomycotina</taxon>
        <taxon>Eurotiomycetes</taxon>
        <taxon>Eurotiomycetidae</taxon>
        <taxon>Onygenales</taxon>
        <taxon>Arthrodermataceae</taxon>
        <taxon>Nannizzia</taxon>
    </lineage>
</organism>
<feature type="region of interest" description="Disordered" evidence="1">
    <location>
        <begin position="414"/>
        <end position="438"/>
    </location>
</feature>
<dbReference type="InterPro" id="IPR043504">
    <property type="entry name" value="Peptidase_S1_PA_chymotrypsin"/>
</dbReference>
<dbReference type="Proteomes" id="UP000002669">
    <property type="component" value="Unassembled WGS sequence"/>
</dbReference>
<evidence type="ECO:0000313" key="2">
    <source>
        <dbReference type="EMBL" id="EFR03562.1"/>
    </source>
</evidence>
<evidence type="ECO:0000313" key="3">
    <source>
        <dbReference type="Proteomes" id="UP000002669"/>
    </source>
</evidence>
<dbReference type="eggNOG" id="ENOG502QR0D">
    <property type="taxonomic scope" value="Eukaryota"/>
</dbReference>
<dbReference type="GeneID" id="10027276"/>
<reference evidence="3" key="1">
    <citation type="journal article" date="2012" name="MBio">
        <title>Comparative genome analysis of Trichophyton rubrum and related dermatophytes reveals candidate genes involved in infection.</title>
        <authorList>
            <person name="Martinez D.A."/>
            <person name="Oliver B.G."/>
            <person name="Graeser Y."/>
            <person name="Goldberg J.M."/>
            <person name="Li W."/>
            <person name="Martinez-Rossi N.M."/>
            <person name="Monod M."/>
            <person name="Shelest E."/>
            <person name="Barton R.C."/>
            <person name="Birch E."/>
            <person name="Brakhage A.A."/>
            <person name="Chen Z."/>
            <person name="Gurr S.J."/>
            <person name="Heiman D."/>
            <person name="Heitman J."/>
            <person name="Kosti I."/>
            <person name="Rossi A."/>
            <person name="Saif S."/>
            <person name="Samalova M."/>
            <person name="Saunders C.W."/>
            <person name="Shea T."/>
            <person name="Summerbell R.C."/>
            <person name="Xu J."/>
            <person name="Young S."/>
            <person name="Zeng Q."/>
            <person name="Birren B.W."/>
            <person name="Cuomo C.A."/>
            <person name="White T.C."/>
        </authorList>
    </citation>
    <scope>NUCLEOTIDE SEQUENCE [LARGE SCALE GENOMIC DNA]</scope>
    <source>
        <strain evidence="3">ATCC MYA-4604 / CBS 118893</strain>
    </source>
</reference>